<sequence length="86" mass="9017">MEEPEEEHASAEPEHHHSRERHSPGTYLTPYAPEPEEEAGYRSRSVTAALVAVALVVAVGAGGTVYAVLGDGPREAPTPPTASTSP</sequence>
<comment type="caution">
    <text evidence="3">The sequence shown here is derived from an EMBL/GenBank/DDBJ whole genome shotgun (WGS) entry which is preliminary data.</text>
</comment>
<keyword evidence="2" id="KW-0472">Membrane</keyword>
<evidence type="ECO:0000256" key="2">
    <source>
        <dbReference type="SAM" id="Phobius"/>
    </source>
</evidence>
<gene>
    <name evidence="3" type="ORF">QFZ22_004836</name>
</gene>
<name>A0AAW8FFC7_9ACTN</name>
<feature type="region of interest" description="Disordered" evidence="1">
    <location>
        <begin position="1"/>
        <end position="40"/>
    </location>
</feature>
<feature type="compositionally biased region" description="Basic and acidic residues" evidence="1">
    <location>
        <begin position="7"/>
        <end position="23"/>
    </location>
</feature>
<dbReference type="EMBL" id="JAUSZV010000005">
    <property type="protein sequence ID" value="MDQ0908851.1"/>
    <property type="molecule type" value="Genomic_DNA"/>
</dbReference>
<reference evidence="3" key="1">
    <citation type="submission" date="2023-07" db="EMBL/GenBank/DDBJ databases">
        <title>Comparative genomics of wheat-associated soil bacteria to identify genetic determinants of phenazine resistance.</title>
        <authorList>
            <person name="Mouncey N."/>
        </authorList>
    </citation>
    <scope>NUCLEOTIDE SEQUENCE</scope>
    <source>
        <strain evidence="3">V4I22</strain>
    </source>
</reference>
<dbReference type="Proteomes" id="UP001234216">
    <property type="component" value="Unassembled WGS sequence"/>
</dbReference>
<dbReference type="AlphaFoldDB" id="A0AAW8FFC7"/>
<proteinExistence type="predicted"/>
<evidence type="ECO:0000256" key="1">
    <source>
        <dbReference type="SAM" id="MobiDB-lite"/>
    </source>
</evidence>
<keyword evidence="2" id="KW-0812">Transmembrane</keyword>
<feature type="transmembrane region" description="Helical" evidence="2">
    <location>
        <begin position="48"/>
        <end position="69"/>
    </location>
</feature>
<keyword evidence="2" id="KW-1133">Transmembrane helix</keyword>
<dbReference type="RefSeq" id="WP_306978449.1">
    <property type="nucleotide sequence ID" value="NZ_JAUSYQ010000002.1"/>
</dbReference>
<evidence type="ECO:0000313" key="4">
    <source>
        <dbReference type="Proteomes" id="UP001234216"/>
    </source>
</evidence>
<evidence type="ECO:0000313" key="3">
    <source>
        <dbReference type="EMBL" id="MDQ0908851.1"/>
    </source>
</evidence>
<protein>
    <submittedName>
        <fullName evidence="3">Uncharacterized protein HemX</fullName>
    </submittedName>
</protein>
<accession>A0AAW8FFC7</accession>
<organism evidence="3 4">
    <name type="scientific">Streptomyces canus</name>
    <dbReference type="NCBI Taxonomy" id="58343"/>
    <lineage>
        <taxon>Bacteria</taxon>
        <taxon>Bacillati</taxon>
        <taxon>Actinomycetota</taxon>
        <taxon>Actinomycetes</taxon>
        <taxon>Kitasatosporales</taxon>
        <taxon>Streptomycetaceae</taxon>
        <taxon>Streptomyces</taxon>
        <taxon>Streptomyces aurantiacus group</taxon>
    </lineage>
</organism>